<dbReference type="InterPro" id="IPR055360">
    <property type="entry name" value="bAvd"/>
</dbReference>
<evidence type="ECO:0000313" key="1">
    <source>
        <dbReference type="EMBL" id="OHA03236.1"/>
    </source>
</evidence>
<accession>A0A1G2KUZ9</accession>
<dbReference type="EMBL" id="MHQL01000018">
    <property type="protein sequence ID" value="OHA03236.1"/>
    <property type="molecule type" value="Genomic_DNA"/>
</dbReference>
<organism evidence="1 2">
    <name type="scientific">Candidatus Sungbacteria bacterium RIFCSPHIGHO2_02_FULL_51_29</name>
    <dbReference type="NCBI Taxonomy" id="1802273"/>
    <lineage>
        <taxon>Bacteria</taxon>
        <taxon>Candidatus Sungiibacteriota</taxon>
    </lineage>
</organism>
<proteinExistence type="predicted"/>
<reference evidence="1 2" key="1">
    <citation type="journal article" date="2016" name="Nat. Commun.">
        <title>Thousands of microbial genomes shed light on interconnected biogeochemical processes in an aquifer system.</title>
        <authorList>
            <person name="Anantharaman K."/>
            <person name="Brown C.T."/>
            <person name="Hug L.A."/>
            <person name="Sharon I."/>
            <person name="Castelle C.J."/>
            <person name="Probst A.J."/>
            <person name="Thomas B.C."/>
            <person name="Singh A."/>
            <person name="Wilkins M.J."/>
            <person name="Karaoz U."/>
            <person name="Brodie E.L."/>
            <person name="Williams K.H."/>
            <person name="Hubbard S.S."/>
            <person name="Banfield J.F."/>
        </authorList>
    </citation>
    <scope>NUCLEOTIDE SEQUENCE [LARGE SCALE GENOMIC DNA]</scope>
</reference>
<dbReference type="Gene3D" id="1.20.1440.60">
    <property type="entry name" value="23S rRNA-intervening sequence"/>
    <property type="match status" value="1"/>
</dbReference>
<dbReference type="Proteomes" id="UP000177811">
    <property type="component" value="Unassembled WGS sequence"/>
</dbReference>
<comment type="caution">
    <text evidence="1">The sequence shown here is derived from an EMBL/GenBank/DDBJ whole genome shotgun (WGS) entry which is preliminary data.</text>
</comment>
<dbReference type="CDD" id="cd16376">
    <property type="entry name" value="Avd_like"/>
    <property type="match status" value="1"/>
</dbReference>
<sequence length="91" mass="10388">MFVETIEAVSIASFLSRDEKHPYLRLAIRKVDTLKILLMVLWETKSIDTKKYAALSVNIEEIGRMLGGWSGQLTKQAHHKENSPHKQPGEK</sequence>
<gene>
    <name evidence="1" type="ORF">A3C16_01620</name>
</gene>
<dbReference type="AlphaFoldDB" id="A0A1G2KUZ9"/>
<evidence type="ECO:0000313" key="2">
    <source>
        <dbReference type="Proteomes" id="UP000177811"/>
    </source>
</evidence>
<protein>
    <recommendedName>
        <fullName evidence="3">Four helix bundle protein</fullName>
    </recommendedName>
</protein>
<name>A0A1G2KUZ9_9BACT</name>
<evidence type="ECO:0008006" key="3">
    <source>
        <dbReference type="Google" id="ProtNLM"/>
    </source>
</evidence>
<dbReference type="InterPro" id="IPR036583">
    <property type="entry name" value="23S_rRNA_IVS_sf"/>
</dbReference>